<dbReference type="InterPro" id="IPR052336">
    <property type="entry name" value="MlaD_Phospholipid_Transporter"/>
</dbReference>
<feature type="domain" description="Mce/MlaD" evidence="2">
    <location>
        <begin position="48"/>
        <end position="125"/>
    </location>
</feature>
<dbReference type="EMBL" id="CP025938">
    <property type="protein sequence ID" value="AUS06590.1"/>
    <property type="molecule type" value="Genomic_DNA"/>
</dbReference>
<evidence type="ECO:0000259" key="2">
    <source>
        <dbReference type="Pfam" id="PF02470"/>
    </source>
</evidence>
<evidence type="ECO:0000313" key="4">
    <source>
        <dbReference type="Proteomes" id="UP000236592"/>
    </source>
</evidence>
<organism evidence="3 4">
    <name type="scientific">Pseudotamlana carrageenivorans</name>
    <dbReference type="NCBI Taxonomy" id="2069432"/>
    <lineage>
        <taxon>Bacteria</taxon>
        <taxon>Pseudomonadati</taxon>
        <taxon>Bacteroidota</taxon>
        <taxon>Flavobacteriia</taxon>
        <taxon>Flavobacteriales</taxon>
        <taxon>Flavobacteriaceae</taxon>
        <taxon>Pseudotamlana</taxon>
    </lineage>
</organism>
<dbReference type="Pfam" id="PF02470">
    <property type="entry name" value="MlaD"/>
    <property type="match status" value="1"/>
</dbReference>
<proteinExistence type="predicted"/>
<keyword evidence="1" id="KW-0812">Transmembrane</keyword>
<keyword evidence="1" id="KW-1133">Transmembrane helix</keyword>
<dbReference type="PANTHER" id="PTHR33371">
    <property type="entry name" value="INTERMEMBRANE PHOSPHOLIPID TRANSPORT SYSTEM BINDING PROTEIN MLAD-RELATED"/>
    <property type="match status" value="1"/>
</dbReference>
<feature type="transmembrane region" description="Helical" evidence="1">
    <location>
        <begin position="21"/>
        <end position="39"/>
    </location>
</feature>
<keyword evidence="1" id="KW-0472">Membrane</keyword>
<sequence>MYIKFVALNPYILQISREVKTAVLVIIGIILFVFGFNFLKGHNLLEESKTYYTEFSNVEGLVPSTPVTISGLSVGKISNITFKDDGSANLVVELLIDNDFKFSKNSTAELYDTGLLGGKAIAIIPATDGGENAKSGDVLKSRVKEGLVDLVGEKLAPIQEQAKNMITNANILIGGLNEVLDKEGKENLKKSIADLSVTMNDLKKSSHSLNQMVTGNQAHLDHVMANADKITANFADVSQKLADANLAQTLASLNSALKSFDGLMANLQNGKGSLGKLLKDDQLYKNLEEASSELEELIRDIKLHPNRYTRILSKREIPYEPNEEESN</sequence>
<evidence type="ECO:0000256" key="1">
    <source>
        <dbReference type="SAM" id="Phobius"/>
    </source>
</evidence>
<accession>A0A2I7SL36</accession>
<gene>
    <name evidence="3" type="ORF">C1A40_14580</name>
</gene>
<reference evidence="4" key="1">
    <citation type="submission" date="2018-01" db="EMBL/GenBank/DDBJ databases">
        <title>Complete genome of Tamlana sp. UJ94.</title>
        <authorList>
            <person name="Jung J."/>
            <person name="Chung D."/>
            <person name="Bae S.S."/>
            <person name="Baek K."/>
        </authorList>
    </citation>
    <scope>NUCLEOTIDE SEQUENCE [LARGE SCALE GENOMIC DNA]</scope>
    <source>
        <strain evidence="4">UJ94</strain>
    </source>
</reference>
<dbReference type="KEGG" id="taj:C1A40_14580"/>
<dbReference type="PANTHER" id="PTHR33371:SF4">
    <property type="entry name" value="INTERMEMBRANE PHOSPHOLIPID TRANSPORT SYSTEM BINDING PROTEIN MLAD"/>
    <property type="match status" value="1"/>
</dbReference>
<dbReference type="AlphaFoldDB" id="A0A2I7SL36"/>
<dbReference type="Proteomes" id="UP000236592">
    <property type="component" value="Chromosome"/>
</dbReference>
<protein>
    <submittedName>
        <fullName evidence="3">MCE family protein</fullName>
    </submittedName>
</protein>
<name>A0A2I7SL36_9FLAO</name>
<keyword evidence="4" id="KW-1185">Reference proteome</keyword>
<evidence type="ECO:0000313" key="3">
    <source>
        <dbReference type="EMBL" id="AUS06590.1"/>
    </source>
</evidence>
<dbReference type="InterPro" id="IPR003399">
    <property type="entry name" value="Mce/MlaD"/>
</dbReference>